<gene>
    <name evidence="1" type="ORF">PVW1_090007600</name>
</gene>
<organism evidence="1 2">
    <name type="scientific">Plasmodium vivax</name>
    <name type="common">malaria parasite P. vivax</name>
    <dbReference type="NCBI Taxonomy" id="5855"/>
    <lineage>
        <taxon>Eukaryota</taxon>
        <taxon>Sar</taxon>
        <taxon>Alveolata</taxon>
        <taxon>Apicomplexa</taxon>
        <taxon>Aconoidasida</taxon>
        <taxon>Haemosporida</taxon>
        <taxon>Plasmodiidae</taxon>
        <taxon>Plasmodium</taxon>
        <taxon>Plasmodium (Plasmodium)</taxon>
    </lineage>
</organism>
<protein>
    <submittedName>
        <fullName evidence="1">(malaria parasite P. vivax) hypothetical protein</fullName>
    </submittedName>
</protein>
<evidence type="ECO:0000313" key="1">
    <source>
        <dbReference type="EMBL" id="CAG9476515.1"/>
    </source>
</evidence>
<accession>A0A8S4H913</accession>
<comment type="caution">
    <text evidence="1">The sequence shown here is derived from an EMBL/GenBank/DDBJ whole genome shotgun (WGS) entry which is preliminary data.</text>
</comment>
<sequence>MEPNGQMYSAM</sequence>
<proteinExistence type="predicted"/>
<reference evidence="1" key="1">
    <citation type="submission" date="2021-09" db="EMBL/GenBank/DDBJ databases">
        <authorList>
            <consortium name="Pathogen Informatics"/>
        </authorList>
    </citation>
    <scope>NUCLEOTIDE SEQUENCE</scope>
    <source>
        <strain evidence="1">PvW1</strain>
    </source>
</reference>
<dbReference type="EMBL" id="CAJZCX010000007">
    <property type="protein sequence ID" value="CAG9476515.1"/>
    <property type="molecule type" value="Genomic_DNA"/>
</dbReference>
<evidence type="ECO:0000313" key="2">
    <source>
        <dbReference type="Proteomes" id="UP000779233"/>
    </source>
</evidence>
<dbReference type="Proteomes" id="UP000779233">
    <property type="component" value="Unassembled WGS sequence"/>
</dbReference>
<name>A0A8S4H913_PLAVI</name>